<dbReference type="eggNOG" id="ENOG5031XIB">
    <property type="taxonomic scope" value="Bacteria"/>
</dbReference>
<accession>C6W9F4</accession>
<protein>
    <submittedName>
        <fullName evidence="1">Uncharacterized protein</fullName>
    </submittedName>
</protein>
<dbReference type="Proteomes" id="UP000002213">
    <property type="component" value="Chromosome"/>
</dbReference>
<evidence type="ECO:0000313" key="1">
    <source>
        <dbReference type="EMBL" id="ACU35317.1"/>
    </source>
</evidence>
<name>C6W9F4_ACTMD</name>
<dbReference type="EMBL" id="CP001630">
    <property type="protein sequence ID" value="ACU35317.1"/>
    <property type="molecule type" value="Genomic_DNA"/>
</dbReference>
<keyword evidence="2" id="KW-1185">Reference proteome</keyword>
<evidence type="ECO:0000313" key="2">
    <source>
        <dbReference type="Proteomes" id="UP000002213"/>
    </source>
</evidence>
<proteinExistence type="predicted"/>
<dbReference type="AlphaFoldDB" id="C6W9F4"/>
<dbReference type="KEGG" id="ami:Amir_1365"/>
<gene>
    <name evidence="1" type="ordered locus">Amir_1365</name>
</gene>
<organism evidence="1 2">
    <name type="scientific">Actinosynnema mirum (strain ATCC 29888 / DSM 43827 / JCM 3225 / NBRC 14064 / NCIMB 13271 / NRRL B-12336 / IMRU 3971 / 101)</name>
    <dbReference type="NCBI Taxonomy" id="446462"/>
    <lineage>
        <taxon>Bacteria</taxon>
        <taxon>Bacillati</taxon>
        <taxon>Actinomycetota</taxon>
        <taxon>Actinomycetes</taxon>
        <taxon>Pseudonocardiales</taxon>
        <taxon>Pseudonocardiaceae</taxon>
        <taxon>Actinosynnema</taxon>
    </lineage>
</organism>
<reference evidence="1 2" key="1">
    <citation type="journal article" date="2009" name="Stand. Genomic Sci.">
        <title>Complete genome sequence of Actinosynnema mirum type strain (101).</title>
        <authorList>
            <person name="Land M."/>
            <person name="Lapidus A."/>
            <person name="Mayilraj S."/>
            <person name="Chen F."/>
            <person name="Copeland A."/>
            <person name="Del Rio T.G."/>
            <person name="Nolan M."/>
            <person name="Lucas S."/>
            <person name="Tice H."/>
            <person name="Cheng J.F."/>
            <person name="Chertkov O."/>
            <person name="Bruce D."/>
            <person name="Goodwin L."/>
            <person name="Pitluck S."/>
            <person name="Rohde M."/>
            <person name="Goker M."/>
            <person name="Pati A."/>
            <person name="Ivanova N."/>
            <person name="Mavromatis K."/>
            <person name="Chen A."/>
            <person name="Palaniappan K."/>
            <person name="Hauser L."/>
            <person name="Chang Y.J."/>
            <person name="Jeffries C.C."/>
            <person name="Brettin T."/>
            <person name="Detter J.C."/>
            <person name="Han C."/>
            <person name="Chain P."/>
            <person name="Tindall B.J."/>
            <person name="Bristow J."/>
            <person name="Eisen J.A."/>
            <person name="Markowitz V."/>
            <person name="Hugenholtz P."/>
            <person name="Kyrpides N.C."/>
            <person name="Klenk H.P."/>
        </authorList>
    </citation>
    <scope>NUCLEOTIDE SEQUENCE [LARGE SCALE GENOMIC DNA]</scope>
    <source>
        <strain evidence="2">ATCC 29888 / DSM 43827 / JCM 3225 / NBRC 14064 / NCIMB 13271 / NRRL B-12336 / IMRU 3971 / 101</strain>
    </source>
</reference>
<sequence>MSSSWAGYVSGVNIQDEADTLEELIADCTDIPSELRPEPGHAHLPEQRAAAPWRVAESNYRQVAELDSYGLSRA</sequence>
<dbReference type="HOGENOM" id="CLU_200190_0_0_11"/>